<name>A0A1G2PIG1_9BACT</name>
<organism evidence="1 2">
    <name type="scientific">Candidatus Terrybacteria bacterium RIFCSPHIGHO2_01_FULL_48_17</name>
    <dbReference type="NCBI Taxonomy" id="1802362"/>
    <lineage>
        <taxon>Bacteria</taxon>
        <taxon>Candidatus Terryibacteriota</taxon>
    </lineage>
</organism>
<evidence type="ECO:0000313" key="1">
    <source>
        <dbReference type="EMBL" id="OHA48120.1"/>
    </source>
</evidence>
<dbReference type="GO" id="GO:0016811">
    <property type="term" value="F:hydrolase activity, acting on carbon-nitrogen (but not peptide) bonds, in linear amides"/>
    <property type="evidence" value="ECO:0007669"/>
    <property type="project" value="TreeGrafter"/>
</dbReference>
<dbReference type="SUPFAM" id="SSF102588">
    <property type="entry name" value="LmbE-like"/>
    <property type="match status" value="1"/>
</dbReference>
<proteinExistence type="predicted"/>
<dbReference type="PANTHER" id="PTHR12993:SF11">
    <property type="entry name" value="N-ACETYLGLUCOSAMINYL-PHOSPHATIDYLINOSITOL DE-N-ACETYLASE"/>
    <property type="match status" value="1"/>
</dbReference>
<dbReference type="InterPro" id="IPR003737">
    <property type="entry name" value="GlcNAc_PI_deacetylase-related"/>
</dbReference>
<dbReference type="AlphaFoldDB" id="A0A1G2PIG1"/>
<dbReference type="InterPro" id="IPR024078">
    <property type="entry name" value="LmbE-like_dom_sf"/>
</dbReference>
<dbReference type="PANTHER" id="PTHR12993">
    <property type="entry name" value="N-ACETYLGLUCOSAMINYL-PHOSPHATIDYLINOSITOL DE-N-ACETYLASE-RELATED"/>
    <property type="match status" value="1"/>
</dbReference>
<dbReference type="Pfam" id="PF02585">
    <property type="entry name" value="PIG-L"/>
    <property type="match status" value="1"/>
</dbReference>
<dbReference type="Proteomes" id="UP000177629">
    <property type="component" value="Unassembled WGS sequence"/>
</dbReference>
<protein>
    <recommendedName>
        <fullName evidence="3">PIG-L family deacetylase</fullName>
    </recommendedName>
</protein>
<evidence type="ECO:0008006" key="3">
    <source>
        <dbReference type="Google" id="ProtNLM"/>
    </source>
</evidence>
<dbReference type="EMBL" id="MHSS01000008">
    <property type="protein sequence ID" value="OHA48120.1"/>
    <property type="molecule type" value="Genomic_DNA"/>
</dbReference>
<sequence length="235" mass="26741">MKQFFWKNKTVLAVNAHPDDLHFMAGATLAKASQEGARVYCAVFTNGNKGNAGNRKLRSSQLVTVRRKEQLRAAKVLGVAKVFFFGYPDCELTPTMTAKKKLVRLIRRLKPDTVIGLDPSRYYSPLQNMVHHADHRAAGEITLDACYPLCRDRLCMPDAGPPHNIPYVFLVTLDDANYFENITKTLDTKIQALSAHKSQIADMQQMPRFVRRWAAQCGKKSKKYRFAESFRRISF</sequence>
<dbReference type="STRING" id="1802362.A2806_00580"/>
<dbReference type="Gene3D" id="3.40.50.10320">
    <property type="entry name" value="LmbE-like"/>
    <property type="match status" value="1"/>
</dbReference>
<accession>A0A1G2PIG1</accession>
<gene>
    <name evidence="1" type="ORF">A2806_00580</name>
</gene>
<reference evidence="1 2" key="1">
    <citation type="journal article" date="2016" name="Nat. Commun.">
        <title>Thousands of microbial genomes shed light on interconnected biogeochemical processes in an aquifer system.</title>
        <authorList>
            <person name="Anantharaman K."/>
            <person name="Brown C.T."/>
            <person name="Hug L.A."/>
            <person name="Sharon I."/>
            <person name="Castelle C.J."/>
            <person name="Probst A.J."/>
            <person name="Thomas B.C."/>
            <person name="Singh A."/>
            <person name="Wilkins M.J."/>
            <person name="Karaoz U."/>
            <person name="Brodie E.L."/>
            <person name="Williams K.H."/>
            <person name="Hubbard S.S."/>
            <person name="Banfield J.F."/>
        </authorList>
    </citation>
    <scope>NUCLEOTIDE SEQUENCE [LARGE SCALE GENOMIC DNA]</scope>
</reference>
<evidence type="ECO:0000313" key="2">
    <source>
        <dbReference type="Proteomes" id="UP000177629"/>
    </source>
</evidence>
<comment type="caution">
    <text evidence="1">The sequence shown here is derived from an EMBL/GenBank/DDBJ whole genome shotgun (WGS) entry which is preliminary data.</text>
</comment>